<dbReference type="InterPro" id="IPR008983">
    <property type="entry name" value="Tumour_necrosis_fac-like_dom"/>
</dbReference>
<feature type="chain" id="PRO_5046759014" description="C1q domain-containing protein" evidence="4">
    <location>
        <begin position="38"/>
        <end position="344"/>
    </location>
</feature>
<proteinExistence type="predicted"/>
<name>A0ABX7I6V3_9BACT</name>
<evidence type="ECO:0000256" key="2">
    <source>
        <dbReference type="ARBA" id="ARBA00022525"/>
    </source>
</evidence>
<evidence type="ECO:0000313" key="6">
    <source>
        <dbReference type="EMBL" id="QRR01832.1"/>
    </source>
</evidence>
<dbReference type="InterPro" id="IPR001073">
    <property type="entry name" value="C1q_dom"/>
</dbReference>
<evidence type="ECO:0000256" key="3">
    <source>
        <dbReference type="ARBA" id="ARBA00022729"/>
    </source>
</evidence>
<dbReference type="Gene3D" id="2.60.120.40">
    <property type="match status" value="1"/>
</dbReference>
<dbReference type="Proteomes" id="UP000612680">
    <property type="component" value="Chromosome"/>
</dbReference>
<dbReference type="EMBL" id="CP056775">
    <property type="protein sequence ID" value="QRR01832.1"/>
    <property type="molecule type" value="Genomic_DNA"/>
</dbReference>
<feature type="signal peptide" evidence="4">
    <location>
        <begin position="1"/>
        <end position="37"/>
    </location>
</feature>
<evidence type="ECO:0000313" key="7">
    <source>
        <dbReference type="Proteomes" id="UP000612680"/>
    </source>
</evidence>
<evidence type="ECO:0000256" key="4">
    <source>
        <dbReference type="SAM" id="SignalP"/>
    </source>
</evidence>
<keyword evidence="3 4" id="KW-0732">Signal</keyword>
<dbReference type="Pfam" id="PF00386">
    <property type="entry name" value="C1q"/>
    <property type="match status" value="1"/>
</dbReference>
<protein>
    <recommendedName>
        <fullName evidence="5">C1q domain-containing protein</fullName>
    </recommendedName>
</protein>
<accession>A0ABX7I6V3</accession>
<evidence type="ECO:0000256" key="1">
    <source>
        <dbReference type="ARBA" id="ARBA00004613"/>
    </source>
</evidence>
<dbReference type="PANTHER" id="PTHR22923">
    <property type="entry name" value="CEREBELLIN-RELATED"/>
    <property type="match status" value="1"/>
</dbReference>
<evidence type="ECO:0000259" key="5">
    <source>
        <dbReference type="Pfam" id="PF00386"/>
    </source>
</evidence>
<comment type="subcellular location">
    <subcellularLocation>
        <location evidence="1">Secreted</location>
    </subcellularLocation>
</comment>
<organism evidence="6 7">
    <name type="scientific">Dyadobacter sandarakinus</name>
    <dbReference type="NCBI Taxonomy" id="2747268"/>
    <lineage>
        <taxon>Bacteria</taxon>
        <taxon>Pseudomonadati</taxon>
        <taxon>Bacteroidota</taxon>
        <taxon>Cytophagia</taxon>
        <taxon>Cytophagales</taxon>
        <taxon>Spirosomataceae</taxon>
        <taxon>Dyadobacter</taxon>
    </lineage>
</organism>
<dbReference type="PANTHER" id="PTHR22923:SF116">
    <property type="entry name" value="C1Q DOMAIN-CONTAINING PROTEIN"/>
    <property type="match status" value="1"/>
</dbReference>
<keyword evidence="2" id="KW-0964">Secreted</keyword>
<keyword evidence="7" id="KW-1185">Reference proteome</keyword>
<sequence>MKFREMSFTKCSLSNVVRTCFCAVALAITASASQVFAQGVGINTTTPDPSAALEIKASDKGILIPQVQLQSLIDQFTIPAPAHGLLVYHMGNNLGGKGFFYNSGLSNGPVWKRVGELTYPYYHGGSEDVLFNLENYKQNSTTIRAYSILGNALEVAGGLKIAGPGQSPGLGKVLTSDAQGNAKWEGEIAFRAGGIVNGGSEKMTINSNTKIPFAIEFYDVGNNYNEADGNPHSTFIVPVSGIYHFSAHVYSYFDQNSDQGNASSGLILVKNSGGVEKNLASSYSTNAPITLGCTLNIATDVSLSAGDQVYLKFTYSGNPQTPSYQLLQTNAELSGFTGRLVMRR</sequence>
<dbReference type="SUPFAM" id="SSF49842">
    <property type="entry name" value="TNF-like"/>
    <property type="match status" value="1"/>
</dbReference>
<reference evidence="6 7" key="1">
    <citation type="submission" date="2020-06" db="EMBL/GenBank/DDBJ databases">
        <title>Dyadobacter sandarakinus sp. nov., isolated from the soil of the Arctic Yellow River Station.</title>
        <authorList>
            <person name="Zhang Y."/>
            <person name="Peng F."/>
        </authorList>
    </citation>
    <scope>NUCLEOTIDE SEQUENCE [LARGE SCALE GENOMIC DNA]</scope>
    <source>
        <strain evidence="6 7">Q3-56</strain>
    </source>
</reference>
<feature type="domain" description="C1q" evidence="5">
    <location>
        <begin position="202"/>
        <end position="336"/>
    </location>
</feature>
<dbReference type="InterPro" id="IPR050822">
    <property type="entry name" value="Cerebellin_Synaptic_Org"/>
</dbReference>
<dbReference type="RefSeq" id="WP_204655882.1">
    <property type="nucleotide sequence ID" value="NZ_CP056775.1"/>
</dbReference>
<gene>
    <name evidence="6" type="ORF">HWI92_13395</name>
</gene>